<evidence type="ECO:0000313" key="1">
    <source>
        <dbReference type="EMBL" id="MFC4633402.1"/>
    </source>
</evidence>
<evidence type="ECO:0008006" key="3">
    <source>
        <dbReference type="Google" id="ProtNLM"/>
    </source>
</evidence>
<name>A0ABV9HU65_9FLAO</name>
<proteinExistence type="predicted"/>
<reference evidence="2" key="1">
    <citation type="journal article" date="2019" name="Int. J. Syst. Evol. Microbiol.">
        <title>The Global Catalogue of Microorganisms (GCM) 10K type strain sequencing project: providing services to taxonomists for standard genome sequencing and annotation.</title>
        <authorList>
            <consortium name="The Broad Institute Genomics Platform"/>
            <consortium name="The Broad Institute Genome Sequencing Center for Infectious Disease"/>
            <person name="Wu L."/>
            <person name="Ma J."/>
        </authorList>
    </citation>
    <scope>NUCLEOTIDE SEQUENCE [LARGE SCALE GENOMIC DNA]</scope>
    <source>
        <strain evidence="2">YJ-61-S</strain>
    </source>
</reference>
<protein>
    <recommendedName>
        <fullName evidence="3">Sugar-binding protein</fullName>
    </recommendedName>
</protein>
<keyword evidence="2" id="KW-1185">Reference proteome</keyword>
<accession>A0ABV9HU65</accession>
<evidence type="ECO:0000313" key="2">
    <source>
        <dbReference type="Proteomes" id="UP001596043"/>
    </source>
</evidence>
<organism evidence="1 2">
    <name type="scientific">Dokdonia ponticola</name>
    <dbReference type="NCBI Taxonomy" id="2041041"/>
    <lineage>
        <taxon>Bacteria</taxon>
        <taxon>Pseudomonadati</taxon>
        <taxon>Bacteroidota</taxon>
        <taxon>Flavobacteriia</taxon>
        <taxon>Flavobacteriales</taxon>
        <taxon>Flavobacteriaceae</taxon>
        <taxon>Dokdonia</taxon>
    </lineage>
</organism>
<comment type="caution">
    <text evidence="1">The sequence shown here is derived from an EMBL/GenBank/DDBJ whole genome shotgun (WGS) entry which is preliminary data.</text>
</comment>
<gene>
    <name evidence="1" type="ORF">ACFO3O_05765</name>
</gene>
<dbReference type="Proteomes" id="UP001596043">
    <property type="component" value="Unassembled WGS sequence"/>
</dbReference>
<dbReference type="RefSeq" id="WP_379977604.1">
    <property type="nucleotide sequence ID" value="NZ_JBHSFV010000002.1"/>
</dbReference>
<dbReference type="EMBL" id="JBHSFV010000002">
    <property type="protein sequence ID" value="MFC4633402.1"/>
    <property type="molecule type" value="Genomic_DNA"/>
</dbReference>
<sequence>MNLFGSVKRINIYSVKINNNIDTLKFRSGVRHIIHFNKKGFVKERKKYHVDSTFDSQTIYEYNEHERIITSIRNYPNLEDDTSKTLYQYKDGLLLSQKTKKLNGNFDGKMLYFYNDNRLLKEKWDYRWNDSIYEKEVYEYDSNSDITKTIFYDSRGEIKSIDISTYYGNRKIKSLSVLDSTQATQQFYFYQYDYLGNRSKFITKKNNSVIEKVFIFKYDSFNNWTQRITLENGVKTSETTQEIEYY</sequence>